<comment type="caution">
    <text evidence="9">Lacks conserved residue(s) required for the propagation of feature annotation.</text>
</comment>
<feature type="region of interest" description="Head domain (RuvB-H)" evidence="9">
    <location>
        <begin position="265"/>
        <end position="351"/>
    </location>
</feature>
<keyword evidence="2 9" id="KW-0547">Nucleotide-binding</keyword>
<dbReference type="InterPro" id="IPR041445">
    <property type="entry name" value="AAA_lid_4"/>
</dbReference>
<dbReference type="EC" id="3.6.4.-" evidence="9"/>
<dbReference type="Gene3D" id="3.40.50.300">
    <property type="entry name" value="P-loop containing nucleotide triphosphate hydrolases"/>
    <property type="match status" value="1"/>
</dbReference>
<dbReference type="SUPFAM" id="SSF52540">
    <property type="entry name" value="P-loop containing nucleoside triphosphate hydrolases"/>
    <property type="match status" value="1"/>
</dbReference>
<keyword evidence="1 9" id="KW-0963">Cytoplasm</keyword>
<dbReference type="InterPro" id="IPR036388">
    <property type="entry name" value="WH-like_DNA-bd_sf"/>
</dbReference>
<dbReference type="PANTHER" id="PTHR42848:SF1">
    <property type="entry name" value="HOLLIDAY JUNCTION BRANCH MIGRATION COMPLEX SUBUNIT RUVB"/>
    <property type="match status" value="1"/>
</dbReference>
<dbReference type="Pfam" id="PF05496">
    <property type="entry name" value="RuvB_N"/>
    <property type="match status" value="1"/>
</dbReference>
<feature type="binding site" evidence="9">
    <location>
        <begin position="138"/>
        <end position="140"/>
    </location>
    <ligand>
        <name>ATP</name>
        <dbReference type="ChEBI" id="CHEBI:30616"/>
    </ligand>
</feature>
<sequence>MSFSSEDPPTGTDFIEQTLSAPENAEESALRPLSFHDFAGQDKTLERLKVMVGAARDRGEPLNHILLSGPPGLGKTTLSLILGNEMGTKVNITSGPVIDKPADLAGLLTNLNEGDILFIDEIHRIPKTVEEYLYSAMEDFRIDIMIDQGPNARSVRLNLPRFTLLGATTRMGLLTAPLRSRFTLQTRLNYYSHSVLQGIIERTCGILEVPFEPAGAAEIARRARGTPRIANNLVNFCRDYAQQRGNGTITQTSAAAALELLEIDQRGLDEMDKQVIRVMAENYRGGPVGLGTVAVAVGEEAHTLEEVHEPFLIQEGYLQRTAQGRVLTEKGWHVIGLEPGNQPSNGQTELL</sequence>
<evidence type="ECO:0000256" key="2">
    <source>
        <dbReference type="ARBA" id="ARBA00022741"/>
    </source>
</evidence>
<dbReference type="GO" id="GO:0003678">
    <property type="term" value="F:DNA helicase activity"/>
    <property type="evidence" value="ECO:0007669"/>
    <property type="project" value="UniProtKB-EC"/>
</dbReference>
<feature type="domain" description="AAA+ ATPase" evidence="10">
    <location>
        <begin position="61"/>
        <end position="192"/>
    </location>
</feature>
<accession>A0ABZ0RTB7</accession>
<dbReference type="RefSeq" id="WP_319834912.1">
    <property type="nucleotide sequence ID" value="NZ_CP138858.1"/>
</dbReference>
<keyword evidence="8 9" id="KW-0234">DNA repair</keyword>
<feature type="binding site" evidence="9">
    <location>
        <position position="77"/>
    </location>
    <ligand>
        <name>ATP</name>
        <dbReference type="ChEBI" id="CHEBI:30616"/>
    </ligand>
</feature>
<evidence type="ECO:0000256" key="4">
    <source>
        <dbReference type="ARBA" id="ARBA00022801"/>
    </source>
</evidence>
<comment type="domain">
    <text evidence="9">Has 3 domains, the large (RuvB-L) and small ATPase (RuvB-S) domains and the C-terminal head (RuvB-H) domain. The head domain binds DNA, while the ATPase domains jointly bind ATP, ADP or are empty depending on the state of the subunit in the translocation cycle. During a single DNA translocation step the structure of each domain remains the same, but their relative positions change.</text>
</comment>
<organism evidence="11 12">
    <name type="scientific">Coraliomargarita algicola</name>
    <dbReference type="NCBI Taxonomy" id="3092156"/>
    <lineage>
        <taxon>Bacteria</taxon>
        <taxon>Pseudomonadati</taxon>
        <taxon>Verrucomicrobiota</taxon>
        <taxon>Opitutia</taxon>
        <taxon>Puniceicoccales</taxon>
        <taxon>Coraliomargaritaceae</taxon>
        <taxon>Coraliomargarita</taxon>
    </lineage>
</organism>
<feature type="binding site" evidence="9">
    <location>
        <position position="325"/>
    </location>
    <ligand>
        <name>DNA</name>
        <dbReference type="ChEBI" id="CHEBI:16991"/>
    </ligand>
</feature>
<evidence type="ECO:0000256" key="8">
    <source>
        <dbReference type="ARBA" id="ARBA00023204"/>
    </source>
</evidence>
<feature type="binding site" evidence="9">
    <location>
        <position position="31"/>
    </location>
    <ligand>
        <name>ATP</name>
        <dbReference type="ChEBI" id="CHEBI:30616"/>
    </ligand>
</feature>
<keyword evidence="7 9" id="KW-0233">DNA recombination</keyword>
<comment type="subcellular location">
    <subcellularLocation>
        <location evidence="9">Cytoplasm</location>
    </subcellularLocation>
</comment>
<feature type="binding site" evidence="9">
    <location>
        <position position="72"/>
    </location>
    <ligand>
        <name>ATP</name>
        <dbReference type="ChEBI" id="CHEBI:30616"/>
    </ligand>
</feature>
<feature type="binding site" evidence="9">
    <location>
        <position position="320"/>
    </location>
    <ligand>
        <name>DNA</name>
        <dbReference type="ChEBI" id="CHEBI:16991"/>
    </ligand>
</feature>
<dbReference type="GO" id="GO:0016787">
    <property type="term" value="F:hydrolase activity"/>
    <property type="evidence" value="ECO:0007669"/>
    <property type="project" value="UniProtKB-KW"/>
</dbReference>
<evidence type="ECO:0000313" key="12">
    <source>
        <dbReference type="Proteomes" id="UP001324993"/>
    </source>
</evidence>
<dbReference type="PANTHER" id="PTHR42848">
    <property type="match status" value="1"/>
</dbReference>
<dbReference type="InterPro" id="IPR008824">
    <property type="entry name" value="RuvB-like_N"/>
</dbReference>
<dbReference type="Gene3D" id="1.10.8.60">
    <property type="match status" value="1"/>
</dbReference>
<dbReference type="InterPro" id="IPR003593">
    <property type="entry name" value="AAA+_ATPase"/>
</dbReference>
<feature type="binding site" evidence="9">
    <location>
        <position position="76"/>
    </location>
    <ligand>
        <name>Mg(2+)</name>
        <dbReference type="ChEBI" id="CHEBI:18420"/>
    </ligand>
</feature>
<evidence type="ECO:0000256" key="7">
    <source>
        <dbReference type="ARBA" id="ARBA00023172"/>
    </source>
</evidence>
<evidence type="ECO:0000259" key="10">
    <source>
        <dbReference type="SMART" id="SM00382"/>
    </source>
</evidence>
<feature type="binding site" evidence="9">
    <location>
        <position position="181"/>
    </location>
    <ligand>
        <name>ATP</name>
        <dbReference type="ChEBI" id="CHEBI:30616"/>
    </ligand>
</feature>
<keyword evidence="3 9" id="KW-0227">DNA damage</keyword>
<keyword evidence="4 9" id="KW-0378">Hydrolase</keyword>
<reference evidence="11 12" key="1">
    <citation type="submission" date="2023-11" db="EMBL/GenBank/DDBJ databases">
        <title>Coraliomargarita sp. nov., isolated from marine algae.</title>
        <authorList>
            <person name="Lee J.K."/>
            <person name="Baek J.H."/>
            <person name="Kim J.M."/>
            <person name="Choi D.G."/>
            <person name="Jeon C.O."/>
        </authorList>
    </citation>
    <scope>NUCLEOTIDE SEQUENCE [LARGE SCALE GENOMIC DNA]</scope>
    <source>
        <strain evidence="11 12">J2-16</strain>
    </source>
</reference>
<evidence type="ECO:0000256" key="5">
    <source>
        <dbReference type="ARBA" id="ARBA00022840"/>
    </source>
</evidence>
<dbReference type="SMART" id="SM00382">
    <property type="entry name" value="AAA"/>
    <property type="match status" value="1"/>
</dbReference>
<comment type="catalytic activity">
    <reaction evidence="9">
        <text>ATP + H2O = ADP + phosphate + H(+)</text>
        <dbReference type="Rhea" id="RHEA:13065"/>
        <dbReference type="ChEBI" id="CHEBI:15377"/>
        <dbReference type="ChEBI" id="CHEBI:15378"/>
        <dbReference type="ChEBI" id="CHEBI:30616"/>
        <dbReference type="ChEBI" id="CHEBI:43474"/>
        <dbReference type="ChEBI" id="CHEBI:456216"/>
    </reaction>
</comment>
<dbReference type="NCBIfam" id="NF000868">
    <property type="entry name" value="PRK00080.1"/>
    <property type="match status" value="1"/>
</dbReference>
<comment type="similarity">
    <text evidence="9">Belongs to the RuvB family.</text>
</comment>
<evidence type="ECO:0000256" key="1">
    <source>
        <dbReference type="ARBA" id="ARBA00022490"/>
    </source>
</evidence>
<keyword evidence="6 9" id="KW-0238">DNA-binding</keyword>
<keyword evidence="11" id="KW-0347">Helicase</keyword>
<evidence type="ECO:0000256" key="3">
    <source>
        <dbReference type="ARBA" id="ARBA00022763"/>
    </source>
</evidence>
<dbReference type="InterPro" id="IPR008823">
    <property type="entry name" value="RuvB_wg_C"/>
</dbReference>
<dbReference type="Proteomes" id="UP001324993">
    <property type="component" value="Chromosome"/>
</dbReference>
<comment type="subunit">
    <text evidence="9">Homohexamer. Forms an RuvA(8)-RuvB(12)-Holliday junction (HJ) complex. HJ DNA is sandwiched between 2 RuvA tetramers; dsDNA enters through RuvA and exits via RuvB. An RuvB hexamer assembles on each DNA strand where it exits the tetramer. Each RuvB hexamer is contacted by two RuvA subunits (via domain III) on 2 adjacent RuvB subunits; this complex drives branch migration. In the full resolvosome a probable DNA-RuvA(4)-RuvB(12)-RuvC(2) complex forms which resolves the HJ.</text>
</comment>
<dbReference type="NCBIfam" id="TIGR00635">
    <property type="entry name" value="ruvB"/>
    <property type="match status" value="1"/>
</dbReference>
<evidence type="ECO:0000313" key="11">
    <source>
        <dbReference type="EMBL" id="WPJ98107.1"/>
    </source>
</evidence>
<dbReference type="Gene3D" id="1.10.10.10">
    <property type="entry name" value="Winged helix-like DNA-binding domain superfamily/Winged helix DNA-binding domain"/>
    <property type="match status" value="1"/>
</dbReference>
<dbReference type="SUPFAM" id="SSF46785">
    <property type="entry name" value="Winged helix' DNA-binding domain"/>
    <property type="match status" value="1"/>
</dbReference>
<dbReference type="InterPro" id="IPR027417">
    <property type="entry name" value="P-loop_NTPase"/>
</dbReference>
<keyword evidence="12" id="KW-1185">Reference proteome</keyword>
<name>A0ABZ0RTB7_9BACT</name>
<gene>
    <name evidence="9 11" type="primary">ruvB</name>
    <name evidence="11" type="ORF">SH580_10390</name>
</gene>
<proteinExistence type="inferred from homology"/>
<protein>
    <recommendedName>
        <fullName evidence="9">Holliday junction branch migration complex subunit RuvB</fullName>
        <ecNumber evidence="9">3.6.4.-</ecNumber>
    </recommendedName>
</protein>
<dbReference type="Pfam" id="PF05491">
    <property type="entry name" value="WHD_RuvB"/>
    <property type="match status" value="1"/>
</dbReference>
<evidence type="ECO:0000256" key="9">
    <source>
        <dbReference type="HAMAP-Rule" id="MF_00016"/>
    </source>
</evidence>
<dbReference type="InterPro" id="IPR004605">
    <property type="entry name" value="DNA_helicase_Holl-junc_RuvB"/>
</dbReference>
<feature type="binding site" evidence="9">
    <location>
        <position position="30"/>
    </location>
    <ligand>
        <name>ATP</name>
        <dbReference type="ChEBI" id="CHEBI:30616"/>
    </ligand>
</feature>
<comment type="function">
    <text evidence="9">The RuvA-RuvB-RuvC complex processes Holliday junction (HJ) DNA during genetic recombination and DNA repair, while the RuvA-RuvB complex plays an important role in the rescue of blocked DNA replication forks via replication fork reversal (RFR). RuvA specifically binds to HJ cruciform DNA, conferring on it an open structure. The RuvB hexamer acts as an ATP-dependent pump, pulling dsDNA into and through the RuvAB complex. RuvB forms 2 homohexamers on either side of HJ DNA bound by 1 or 2 RuvA tetramers; 4 subunits per hexamer contact DNA at a time. Coordinated motions by a converter formed by DNA-disengaged RuvB subunits stimulates ATP hydrolysis and nucleotide exchange. Immobilization of the converter enables RuvB to convert the ATP-contained energy into a lever motion, pulling 2 nucleotides of DNA out of the RuvA tetramer per ATP hydrolyzed, thus driving DNA branch migration. The RuvB motors rotate together with the DNA substrate, which together with the progressing nucleotide cycle form the mechanistic basis for DNA recombination by continuous HJ branch migration. Branch migration allows RuvC to scan DNA until it finds its consensus sequence, where it cleaves and resolves cruciform DNA.</text>
</comment>
<feature type="binding site" evidence="9">
    <location>
        <position position="75"/>
    </location>
    <ligand>
        <name>ATP</name>
        <dbReference type="ChEBI" id="CHEBI:30616"/>
    </ligand>
</feature>
<feature type="region of interest" description="Small ATPAse domain (RuvB-S)" evidence="9">
    <location>
        <begin position="192"/>
        <end position="262"/>
    </location>
</feature>
<keyword evidence="5 9" id="KW-0067">ATP-binding</keyword>
<feature type="region of interest" description="Large ATPase domain (RuvB-L)" evidence="9">
    <location>
        <begin position="11"/>
        <end position="191"/>
    </location>
</feature>
<dbReference type="CDD" id="cd00009">
    <property type="entry name" value="AAA"/>
    <property type="match status" value="1"/>
</dbReference>
<dbReference type="HAMAP" id="MF_00016">
    <property type="entry name" value="DNA_HJ_migration_RuvB"/>
    <property type="match status" value="1"/>
</dbReference>
<feature type="binding site" evidence="9">
    <location>
        <position position="76"/>
    </location>
    <ligand>
        <name>ATP</name>
        <dbReference type="ChEBI" id="CHEBI:30616"/>
    </ligand>
</feature>
<dbReference type="InterPro" id="IPR036390">
    <property type="entry name" value="WH_DNA-bd_sf"/>
</dbReference>
<feature type="binding site" evidence="9">
    <location>
        <position position="191"/>
    </location>
    <ligand>
        <name>ATP</name>
        <dbReference type="ChEBI" id="CHEBI:30616"/>
    </ligand>
</feature>
<dbReference type="Pfam" id="PF17864">
    <property type="entry name" value="AAA_lid_4"/>
    <property type="match status" value="1"/>
</dbReference>
<dbReference type="EMBL" id="CP138858">
    <property type="protein sequence ID" value="WPJ98107.1"/>
    <property type="molecule type" value="Genomic_DNA"/>
</dbReference>
<feature type="binding site" evidence="9">
    <location>
        <position position="228"/>
    </location>
    <ligand>
        <name>ATP</name>
        <dbReference type="ChEBI" id="CHEBI:30616"/>
    </ligand>
</feature>
<evidence type="ECO:0000256" key="6">
    <source>
        <dbReference type="ARBA" id="ARBA00023125"/>
    </source>
</evidence>